<dbReference type="KEGG" id="scad:DN051_29770"/>
<dbReference type="AlphaFoldDB" id="A0A2Z4J5H7"/>
<dbReference type="FunFam" id="2.102.10.10:FF:000016">
    <property type="entry name" value="Nitrite reductase/ring-hydroxylating ferredoxin subunit"/>
    <property type="match status" value="1"/>
</dbReference>
<keyword evidence="7" id="KW-1015">Disulfide bond</keyword>
<keyword evidence="13" id="KW-1185">Reference proteome</keyword>
<evidence type="ECO:0000259" key="11">
    <source>
        <dbReference type="PROSITE" id="PS51296"/>
    </source>
</evidence>
<dbReference type="GO" id="GO:0051537">
    <property type="term" value="F:2 iron, 2 sulfur cluster binding"/>
    <property type="evidence" value="ECO:0007669"/>
    <property type="project" value="UniProtKB-KW"/>
</dbReference>
<evidence type="ECO:0000256" key="3">
    <source>
        <dbReference type="ARBA" id="ARBA00022714"/>
    </source>
</evidence>
<dbReference type="GO" id="GO:0046872">
    <property type="term" value="F:metal ion binding"/>
    <property type="evidence" value="ECO:0007669"/>
    <property type="project" value="UniProtKB-KW"/>
</dbReference>
<dbReference type="GeneID" id="32594043"/>
<name>A0A2Z4J5H7_9ACTN</name>
<dbReference type="InterPro" id="IPR014349">
    <property type="entry name" value="Rieske_Fe-S_prot"/>
</dbReference>
<dbReference type="GO" id="GO:0004497">
    <property type="term" value="F:monooxygenase activity"/>
    <property type="evidence" value="ECO:0007669"/>
    <property type="project" value="UniProtKB-ARBA"/>
</dbReference>
<evidence type="ECO:0000313" key="13">
    <source>
        <dbReference type="Proteomes" id="UP000249616"/>
    </source>
</evidence>
<dbReference type="PROSITE" id="PS51296">
    <property type="entry name" value="RIESKE"/>
    <property type="match status" value="1"/>
</dbReference>
<dbReference type="Proteomes" id="UP000249616">
    <property type="component" value="Chromosome"/>
</dbReference>
<dbReference type="GO" id="GO:0016020">
    <property type="term" value="C:membrane"/>
    <property type="evidence" value="ECO:0007669"/>
    <property type="project" value="InterPro"/>
</dbReference>
<evidence type="ECO:0000256" key="1">
    <source>
        <dbReference type="ARBA" id="ARBA00002494"/>
    </source>
</evidence>
<keyword evidence="3" id="KW-0001">2Fe-2S</keyword>
<reference evidence="12 13" key="1">
    <citation type="journal article" date="2019" name="Int. J. Syst. Evol. Microbiol.">
        <title>Streptomyces cadmiisoli sp. nov., a novel actinomycete isolated from cadmium-contaminated soil.</title>
        <authorList>
            <person name="Li K."/>
            <person name="Tang X."/>
            <person name="Zhao J."/>
            <person name="Guo Y."/>
            <person name="Tang Y."/>
            <person name="Gao J."/>
        </authorList>
    </citation>
    <scope>NUCLEOTIDE SEQUENCE [LARGE SCALE GENOMIC DNA]</scope>
    <source>
        <strain evidence="12 13">ZFG47</strain>
    </source>
</reference>
<comment type="cofactor">
    <cofactor evidence="9">
        <name>[2Fe-2S] cluster</name>
        <dbReference type="ChEBI" id="CHEBI:190135"/>
    </cofactor>
</comment>
<evidence type="ECO:0000256" key="4">
    <source>
        <dbReference type="ARBA" id="ARBA00022723"/>
    </source>
</evidence>
<dbReference type="Gene3D" id="2.102.10.10">
    <property type="entry name" value="Rieske [2Fe-2S] iron-sulphur domain"/>
    <property type="match status" value="1"/>
</dbReference>
<feature type="region of interest" description="Disordered" evidence="10">
    <location>
        <begin position="36"/>
        <end position="78"/>
    </location>
</feature>
<feature type="compositionally biased region" description="Low complexity" evidence="10">
    <location>
        <begin position="48"/>
        <end position="67"/>
    </location>
</feature>
<evidence type="ECO:0000313" key="12">
    <source>
        <dbReference type="EMBL" id="AWW40344.1"/>
    </source>
</evidence>
<keyword evidence="6" id="KW-0411">Iron-sulfur</keyword>
<feature type="domain" description="Rieske" evidence="11">
    <location>
        <begin position="67"/>
        <end position="159"/>
    </location>
</feature>
<dbReference type="RefSeq" id="WP_053758128.1">
    <property type="nucleotide sequence ID" value="NZ_CP030073.1"/>
</dbReference>
<proteinExistence type="predicted"/>
<dbReference type="InterPro" id="IPR036922">
    <property type="entry name" value="Rieske_2Fe-2S_sf"/>
</dbReference>
<evidence type="ECO:0000256" key="9">
    <source>
        <dbReference type="ARBA" id="ARBA00034078"/>
    </source>
</evidence>
<evidence type="ECO:0000256" key="7">
    <source>
        <dbReference type="ARBA" id="ARBA00023157"/>
    </source>
</evidence>
<keyword evidence="4" id="KW-0479">Metal-binding</keyword>
<dbReference type="SUPFAM" id="SSF50022">
    <property type="entry name" value="ISP domain"/>
    <property type="match status" value="1"/>
</dbReference>
<protein>
    <recommendedName>
        <fullName evidence="2">Cytochrome bc1 complex Rieske iron-sulfur subunit</fullName>
    </recommendedName>
    <alternativeName>
        <fullName evidence="8">Cytochrome bc1 reductase complex subunit QcrA</fullName>
    </alternativeName>
</protein>
<comment type="function">
    <text evidence="1">Iron-sulfur subunit of the cytochrome bc1 complex, an essential component of the respiratory electron transport chain required for ATP synthesis. The bc1 complex catalyzes the oxidation of menaquinol and the reduction of cytochrome c in the respiratory chain. The bc1 complex operates through a Q-cycle mechanism that couples electron transfer to generation of the proton gradient that drives ATP synthesis.</text>
</comment>
<dbReference type="CDD" id="cd03467">
    <property type="entry name" value="Rieske"/>
    <property type="match status" value="1"/>
</dbReference>
<organism evidence="12 13">
    <name type="scientific">Streptomyces cadmiisoli</name>
    <dbReference type="NCBI Taxonomy" id="2184053"/>
    <lineage>
        <taxon>Bacteria</taxon>
        <taxon>Bacillati</taxon>
        <taxon>Actinomycetota</taxon>
        <taxon>Actinomycetes</taxon>
        <taxon>Kitasatosporales</taxon>
        <taxon>Streptomycetaceae</taxon>
        <taxon>Streptomyces</taxon>
        <taxon>Streptomyces aurantiacus group</taxon>
    </lineage>
</organism>
<evidence type="ECO:0000256" key="8">
    <source>
        <dbReference type="ARBA" id="ARBA00029586"/>
    </source>
</evidence>
<evidence type="ECO:0000256" key="10">
    <source>
        <dbReference type="SAM" id="MobiDB-lite"/>
    </source>
</evidence>
<keyword evidence="5" id="KW-0408">Iron</keyword>
<evidence type="ECO:0000256" key="5">
    <source>
        <dbReference type="ARBA" id="ARBA00023004"/>
    </source>
</evidence>
<dbReference type="PRINTS" id="PR00162">
    <property type="entry name" value="RIESKE"/>
</dbReference>
<gene>
    <name evidence="12" type="ORF">DN051_29770</name>
</gene>
<dbReference type="InterPro" id="IPR005805">
    <property type="entry name" value="Rieske_Fe-S_prot_C"/>
</dbReference>
<dbReference type="InterPro" id="IPR017941">
    <property type="entry name" value="Rieske_2Fe-2S"/>
</dbReference>
<dbReference type="EMBL" id="CP030073">
    <property type="protein sequence ID" value="AWW40344.1"/>
    <property type="molecule type" value="Genomic_DNA"/>
</dbReference>
<dbReference type="GO" id="GO:0016705">
    <property type="term" value="F:oxidoreductase activity, acting on paired donors, with incorporation or reduction of molecular oxygen"/>
    <property type="evidence" value="ECO:0007669"/>
    <property type="project" value="UniProtKB-ARBA"/>
</dbReference>
<sequence length="160" mass="15715">MTSGDDTTPDATRRTVLLATGAAGAAALVAGCGEYGEEGNGGGKKDSGATSEPAPPGEAAGSAPARPELARTGDIPVGGGAIIKDEQIVVTQPRANEFKAFSSICPHQGCAVSAVSDGTIHCACHGSRFRITDGSVAAGPATQPLSAEPITVAGESITRG</sequence>
<evidence type="ECO:0000256" key="2">
    <source>
        <dbReference type="ARBA" id="ARBA00015816"/>
    </source>
</evidence>
<accession>A0A2Z4J5H7</accession>
<evidence type="ECO:0000256" key="6">
    <source>
        <dbReference type="ARBA" id="ARBA00023014"/>
    </source>
</evidence>
<dbReference type="Pfam" id="PF00355">
    <property type="entry name" value="Rieske"/>
    <property type="match status" value="1"/>
</dbReference>
<dbReference type="PANTHER" id="PTHR10134">
    <property type="entry name" value="CYTOCHROME B-C1 COMPLEX SUBUNIT RIESKE, MITOCHONDRIAL"/>
    <property type="match status" value="1"/>
</dbReference>